<organism evidence="1 2">
    <name type="scientific">Pseudoalteromonas fuliginea</name>
    <dbReference type="NCBI Taxonomy" id="1872678"/>
    <lineage>
        <taxon>Bacteria</taxon>
        <taxon>Pseudomonadati</taxon>
        <taxon>Pseudomonadota</taxon>
        <taxon>Gammaproteobacteria</taxon>
        <taxon>Alteromonadales</taxon>
        <taxon>Pseudoalteromonadaceae</taxon>
        <taxon>Pseudoalteromonas</taxon>
    </lineage>
</organism>
<proteinExistence type="predicted"/>
<evidence type="ECO:0008006" key="3">
    <source>
        <dbReference type="Google" id="ProtNLM"/>
    </source>
</evidence>
<dbReference type="InterPro" id="IPR011013">
    <property type="entry name" value="Gal_mutarotase_sf_dom"/>
</dbReference>
<evidence type="ECO:0000313" key="2">
    <source>
        <dbReference type="Proteomes" id="UP000322915"/>
    </source>
</evidence>
<name>A0ABQ6RIS8_9GAMM</name>
<dbReference type="SUPFAM" id="SSF74650">
    <property type="entry name" value="Galactose mutarotase-like"/>
    <property type="match status" value="1"/>
</dbReference>
<gene>
    <name evidence="1" type="ORF">EU509_08915</name>
</gene>
<accession>A0ABQ6RIS8</accession>
<dbReference type="InterPro" id="IPR014718">
    <property type="entry name" value="GH-type_carb-bd"/>
</dbReference>
<reference evidence="1 2" key="1">
    <citation type="submission" date="2019-01" db="EMBL/GenBank/DDBJ databases">
        <title>Genome sequences of marine Pseudoalteromonas species.</title>
        <authorList>
            <person name="Boraston A.B."/>
            <person name="Hehemann J.-H."/>
            <person name="Vickers C.J."/>
            <person name="Salama-Alber O."/>
            <person name="Abe K."/>
            <person name="Hettle A.J."/>
        </authorList>
    </citation>
    <scope>NUCLEOTIDE SEQUENCE [LARGE SCALE GENOMIC DNA]</scope>
    <source>
        <strain evidence="1 2">PS47</strain>
    </source>
</reference>
<dbReference type="InterPro" id="IPR008183">
    <property type="entry name" value="Aldose_1/G6P_1-epimerase"/>
</dbReference>
<protein>
    <recommendedName>
        <fullName evidence="3">Galactose mutarotase</fullName>
    </recommendedName>
</protein>
<dbReference type="EMBL" id="SEUJ01000067">
    <property type="protein sequence ID" value="KAA1157123.1"/>
    <property type="molecule type" value="Genomic_DNA"/>
</dbReference>
<dbReference type="Pfam" id="PF01263">
    <property type="entry name" value="Aldose_epim"/>
    <property type="match status" value="1"/>
</dbReference>
<sequence>MTIKVLNLTHCKAHGFEAILLKNSELAITVIPQLGAKVTSIVSLKHNREWLAHDKQITLKITKSNDFSEHDSGGWDECFPGISSQLYEHIPNKTYFSHDHGELWCQAWKITNTHISDEEIILSLQAEVFDSTFTFIRTFTLKKHSKRLLVDYYVKNNTTHNLPFVWSAHPIFAIKPEMRILINNKHMEFKVDEGLSRFYNVNSAFINWSECSTKVPPLNKVMPYNSSFASKIFSKHLNTGTHKDQSIIVKLVDDKAQQSCGFEFSSTNISHLGLWFNYNGWSANEQLPPFVLGIEPCIGSNDSLHKAMASEEEGLIKGNAHKSWHMSFFVN</sequence>
<evidence type="ECO:0000313" key="1">
    <source>
        <dbReference type="EMBL" id="KAA1157123.1"/>
    </source>
</evidence>
<comment type="caution">
    <text evidence="1">The sequence shown here is derived from an EMBL/GenBank/DDBJ whole genome shotgun (WGS) entry which is preliminary data.</text>
</comment>
<dbReference type="Gene3D" id="2.70.98.10">
    <property type="match status" value="1"/>
</dbReference>
<dbReference type="Proteomes" id="UP000322915">
    <property type="component" value="Unassembled WGS sequence"/>
</dbReference>
<keyword evidence="2" id="KW-1185">Reference proteome</keyword>